<dbReference type="SUPFAM" id="SSF55961">
    <property type="entry name" value="Bet v1-like"/>
    <property type="match status" value="1"/>
</dbReference>
<sequence>MAKWSLGGKVPYTRYARLDRRPGIQMPTNVALTSPTQVRPVWAVIANHYAKRRGLSATYLTQIAAKAAPEGGGGGFGPNSGGFDQLGFGTLAFTRDKATATKSTPGPAASAPTSGAVSDARPRTAATASASAFASASTAVSPTPGGATPHTSPGTPQTVSPPGRVSDLPAPSPALAQPTGCTRIGDVQLFGCTECRHFKDTSRSFLMSEDRKNREDSIERDTLIDAPVARVWSLVSAPGFWVADPESIKGTTAVEGESMVARNPEHGDFPVLVVKVEPQSYLAYRWAPATPGDELTESNSTLVEFTLSPEGDKTRLTVVESGFAALAVSEEVRAQTIQNLSHGWPQVLDSTKKRVEESTV</sequence>
<feature type="domain" description="Activator of Hsp90 ATPase homologue 1/2-like C-terminal" evidence="3">
    <location>
        <begin position="225"/>
        <end position="354"/>
    </location>
</feature>
<feature type="compositionally biased region" description="Low complexity" evidence="2">
    <location>
        <begin position="124"/>
        <end position="139"/>
    </location>
</feature>
<comment type="similarity">
    <text evidence="1">Belongs to the AHA1 family.</text>
</comment>
<evidence type="ECO:0000313" key="5">
    <source>
        <dbReference type="Proteomes" id="UP001223072"/>
    </source>
</evidence>
<dbReference type="Pfam" id="PF08327">
    <property type="entry name" value="AHSA1"/>
    <property type="match status" value="1"/>
</dbReference>
<dbReference type="InterPro" id="IPR013538">
    <property type="entry name" value="ASHA1/2-like_C"/>
</dbReference>
<dbReference type="InterPro" id="IPR023393">
    <property type="entry name" value="START-like_dom_sf"/>
</dbReference>
<feature type="region of interest" description="Disordered" evidence="2">
    <location>
        <begin position="98"/>
        <end position="176"/>
    </location>
</feature>
<name>A0ABU0RF73_9ACTN</name>
<evidence type="ECO:0000259" key="3">
    <source>
        <dbReference type="Pfam" id="PF08327"/>
    </source>
</evidence>
<evidence type="ECO:0000313" key="4">
    <source>
        <dbReference type="EMBL" id="MDQ0930639.1"/>
    </source>
</evidence>
<comment type="caution">
    <text evidence="4">The sequence shown here is derived from an EMBL/GenBank/DDBJ whole genome shotgun (WGS) entry which is preliminary data.</text>
</comment>
<reference evidence="4 5" key="1">
    <citation type="submission" date="2023-07" db="EMBL/GenBank/DDBJ databases">
        <title>Comparative genomics of wheat-associated soil bacteria to identify genetic determinants of phenazine resistance.</title>
        <authorList>
            <person name="Mouncey N."/>
        </authorList>
    </citation>
    <scope>NUCLEOTIDE SEQUENCE [LARGE SCALE GENOMIC DNA]</scope>
    <source>
        <strain evidence="4 5">W2I16</strain>
    </source>
</reference>
<feature type="compositionally biased region" description="Polar residues" evidence="2">
    <location>
        <begin position="149"/>
        <end position="160"/>
    </location>
</feature>
<dbReference type="Gene3D" id="3.30.530.20">
    <property type="match status" value="1"/>
</dbReference>
<gene>
    <name evidence="4" type="ORF">QFZ49_000546</name>
</gene>
<feature type="compositionally biased region" description="Low complexity" evidence="2">
    <location>
        <begin position="100"/>
        <end position="116"/>
    </location>
</feature>
<dbReference type="EMBL" id="JAUSZS010000002">
    <property type="protein sequence ID" value="MDQ0930639.1"/>
    <property type="molecule type" value="Genomic_DNA"/>
</dbReference>
<evidence type="ECO:0000256" key="1">
    <source>
        <dbReference type="ARBA" id="ARBA00006817"/>
    </source>
</evidence>
<evidence type="ECO:0000256" key="2">
    <source>
        <dbReference type="SAM" id="MobiDB-lite"/>
    </source>
</evidence>
<keyword evidence="5" id="KW-1185">Reference proteome</keyword>
<accession>A0ABU0RF73</accession>
<dbReference type="Proteomes" id="UP001223072">
    <property type="component" value="Unassembled WGS sequence"/>
</dbReference>
<proteinExistence type="inferred from homology"/>
<organism evidence="4 5">
    <name type="scientific">Streptomyces turgidiscabies</name>
    <dbReference type="NCBI Taxonomy" id="85558"/>
    <lineage>
        <taxon>Bacteria</taxon>
        <taxon>Bacillati</taxon>
        <taxon>Actinomycetota</taxon>
        <taxon>Actinomycetes</taxon>
        <taxon>Kitasatosporales</taxon>
        <taxon>Streptomycetaceae</taxon>
        <taxon>Streptomyces</taxon>
    </lineage>
</organism>
<protein>
    <submittedName>
        <fullName evidence="4">Uncharacterized protein YndB with AHSA1/START domain</fullName>
    </submittedName>
</protein>